<reference evidence="1 2" key="1">
    <citation type="submission" date="2013-02" db="EMBL/GenBank/DDBJ databases">
        <title>The Genome Sequence of Acinetobacter sp. NIPH 899.</title>
        <authorList>
            <consortium name="The Broad Institute Genome Sequencing Platform"/>
            <consortium name="The Broad Institute Genome Sequencing Center for Infectious Disease"/>
            <person name="Cerqueira G."/>
            <person name="Feldgarden M."/>
            <person name="Courvalin P."/>
            <person name="Perichon B."/>
            <person name="Grillot-Courvalin C."/>
            <person name="Clermont D."/>
            <person name="Rocha E."/>
            <person name="Yoon E.-J."/>
            <person name="Nemec A."/>
            <person name="Walker B."/>
            <person name="Young S.K."/>
            <person name="Zeng Q."/>
            <person name="Gargeya S."/>
            <person name="Fitzgerald M."/>
            <person name="Haas B."/>
            <person name="Abouelleil A."/>
            <person name="Alvarado L."/>
            <person name="Arachchi H.M."/>
            <person name="Berlin A.M."/>
            <person name="Chapman S.B."/>
            <person name="Dewar J."/>
            <person name="Goldberg J."/>
            <person name="Griggs A."/>
            <person name="Gujja S."/>
            <person name="Hansen M."/>
            <person name="Howarth C."/>
            <person name="Imamovic A."/>
            <person name="Larimer J."/>
            <person name="McCowan C."/>
            <person name="Murphy C."/>
            <person name="Neiman D."/>
            <person name="Pearson M."/>
            <person name="Priest M."/>
            <person name="Roberts A."/>
            <person name="Saif S."/>
            <person name="Shea T."/>
            <person name="Sisk P."/>
            <person name="Sykes S."/>
            <person name="Wortman J."/>
            <person name="Nusbaum C."/>
            <person name="Birren B."/>
        </authorList>
    </citation>
    <scope>NUCLEOTIDE SEQUENCE [LARGE SCALE GENOMIC DNA]</scope>
    <source>
        <strain evidence="1 2">NIPH 899</strain>
    </source>
</reference>
<protein>
    <submittedName>
        <fullName evidence="1">Uncharacterized protein</fullName>
    </submittedName>
</protein>
<dbReference type="RefSeq" id="WP_004782686.1">
    <property type="nucleotide sequence ID" value="NZ_KB849403.1"/>
</dbReference>
<proteinExistence type="predicted"/>
<dbReference type="EMBL" id="APPE01000050">
    <property type="protein sequence ID" value="ENU99405.1"/>
    <property type="molecule type" value="Genomic_DNA"/>
</dbReference>
<dbReference type="Proteomes" id="UP000013070">
    <property type="component" value="Unassembled WGS sequence"/>
</dbReference>
<dbReference type="eggNOG" id="ENOG5031S12">
    <property type="taxonomic scope" value="Bacteria"/>
</dbReference>
<accession>N8VIM2</accession>
<organism evidence="1 2">
    <name type="scientific">Acinetobacter variabilis</name>
    <dbReference type="NCBI Taxonomy" id="70346"/>
    <lineage>
        <taxon>Bacteria</taxon>
        <taxon>Pseudomonadati</taxon>
        <taxon>Pseudomonadota</taxon>
        <taxon>Gammaproteobacteria</taxon>
        <taxon>Moraxellales</taxon>
        <taxon>Moraxellaceae</taxon>
        <taxon>Acinetobacter</taxon>
    </lineage>
</organism>
<sequence>MNIFAELWCFNTPNNLFYNKKFPNYLAPDFPAMIKELCQLGWTHEKVAFLLPVSGASTVSEWACGSFMNYDNGEAFIELWKYLTDKTEQEIPRINRYLLA</sequence>
<dbReference type="HOGENOM" id="CLU_180529_0_0_6"/>
<evidence type="ECO:0000313" key="2">
    <source>
        <dbReference type="Proteomes" id="UP000013070"/>
    </source>
</evidence>
<gene>
    <name evidence="1" type="ORF">F969_01587</name>
</gene>
<comment type="caution">
    <text evidence="1">The sequence shown here is derived from an EMBL/GenBank/DDBJ whole genome shotgun (WGS) entry which is preliminary data.</text>
</comment>
<dbReference type="PATRIC" id="fig|1217710.3.peg.1499"/>
<evidence type="ECO:0000313" key="1">
    <source>
        <dbReference type="EMBL" id="ENU99405.1"/>
    </source>
</evidence>
<keyword evidence="2" id="KW-1185">Reference proteome</keyword>
<name>N8VIM2_9GAMM</name>
<dbReference type="AlphaFoldDB" id="N8VIM2"/>